<comment type="similarity">
    <text evidence="2">Belongs to the metallo-dependent hydrolases superfamily. Adenosine and AMP deaminases family.</text>
</comment>
<dbReference type="EMBL" id="JAMRDG010000001">
    <property type="protein sequence ID" value="KAJ3697097.1"/>
    <property type="molecule type" value="Genomic_DNA"/>
</dbReference>
<dbReference type="InterPro" id="IPR006330">
    <property type="entry name" value="Ado/ade_deaminase"/>
</dbReference>
<dbReference type="SUPFAM" id="SSF51556">
    <property type="entry name" value="Metallo-dependent hydrolases"/>
    <property type="match status" value="1"/>
</dbReference>
<dbReference type="FunFam" id="3.20.20.140:FF:000050">
    <property type="entry name" value="Adenosine/AMP deaminase family protein"/>
    <property type="match status" value="1"/>
</dbReference>
<keyword evidence="6" id="KW-0546">Nucleotide metabolism</keyword>
<dbReference type="GO" id="GO:0004000">
    <property type="term" value="F:adenosine deaminase activity"/>
    <property type="evidence" value="ECO:0007669"/>
    <property type="project" value="TreeGrafter"/>
</dbReference>
<protein>
    <recommendedName>
        <fullName evidence="8">Adenosine deaminase domain-containing protein</fullName>
    </recommendedName>
</protein>
<comment type="caution">
    <text evidence="9">The sequence shown here is derived from an EMBL/GenBank/DDBJ whole genome shotgun (WGS) entry which is preliminary data.</text>
</comment>
<name>A0AAD5ZFU8_9POAL</name>
<dbReference type="GO" id="GO:0046103">
    <property type="term" value="P:inosine biosynthetic process"/>
    <property type="evidence" value="ECO:0007669"/>
    <property type="project" value="TreeGrafter"/>
</dbReference>
<evidence type="ECO:0000256" key="6">
    <source>
        <dbReference type="ARBA" id="ARBA00023080"/>
    </source>
</evidence>
<dbReference type="CDD" id="cd00443">
    <property type="entry name" value="ADA_AMPD"/>
    <property type="match status" value="1"/>
</dbReference>
<accession>A0AAD5ZFU8</accession>
<evidence type="ECO:0000256" key="3">
    <source>
        <dbReference type="ARBA" id="ARBA00022723"/>
    </source>
</evidence>
<evidence type="ECO:0000313" key="10">
    <source>
        <dbReference type="Proteomes" id="UP001210211"/>
    </source>
</evidence>
<evidence type="ECO:0000256" key="7">
    <source>
        <dbReference type="ARBA" id="ARBA00048787"/>
    </source>
</evidence>
<keyword evidence="10" id="KW-1185">Reference proteome</keyword>
<dbReference type="PANTHER" id="PTHR11409:SF42">
    <property type="entry name" value="ADENOSINE DEAMINASE-LIKE PROTEIN"/>
    <property type="match status" value="1"/>
</dbReference>
<comment type="cofactor">
    <cofactor evidence="1">
        <name>Zn(2+)</name>
        <dbReference type="ChEBI" id="CHEBI:29105"/>
    </cofactor>
</comment>
<reference evidence="9 10" key="1">
    <citation type="journal article" date="2022" name="Cell">
        <title>Repeat-based holocentromeres influence genome architecture and karyotype evolution.</title>
        <authorList>
            <person name="Hofstatter P.G."/>
            <person name="Thangavel G."/>
            <person name="Lux T."/>
            <person name="Neumann P."/>
            <person name="Vondrak T."/>
            <person name="Novak P."/>
            <person name="Zhang M."/>
            <person name="Costa L."/>
            <person name="Castellani M."/>
            <person name="Scott A."/>
            <person name="Toegelov H."/>
            <person name="Fuchs J."/>
            <person name="Mata-Sucre Y."/>
            <person name="Dias Y."/>
            <person name="Vanzela A.L.L."/>
            <person name="Huettel B."/>
            <person name="Almeida C.C.S."/>
            <person name="Simkova H."/>
            <person name="Souza G."/>
            <person name="Pedrosa-Harand A."/>
            <person name="Macas J."/>
            <person name="Mayer K.F.X."/>
            <person name="Houben A."/>
            <person name="Marques A."/>
        </authorList>
    </citation>
    <scope>NUCLEOTIDE SEQUENCE [LARGE SCALE GENOMIC DNA]</scope>
    <source>
        <strain evidence="9">RhyTen1mFocal</strain>
    </source>
</reference>
<evidence type="ECO:0000256" key="1">
    <source>
        <dbReference type="ARBA" id="ARBA00001947"/>
    </source>
</evidence>
<dbReference type="PANTHER" id="PTHR11409">
    <property type="entry name" value="ADENOSINE DEAMINASE"/>
    <property type="match status" value="1"/>
</dbReference>
<dbReference type="AlphaFoldDB" id="A0AAD5ZFU8"/>
<dbReference type="GO" id="GO:0046872">
    <property type="term" value="F:metal ion binding"/>
    <property type="evidence" value="ECO:0007669"/>
    <property type="project" value="UniProtKB-KW"/>
</dbReference>
<comment type="catalytic activity">
    <reaction evidence="7">
        <text>N(6)-methyl-AMP + H2O + H(+) = IMP + methylamine</text>
        <dbReference type="Rhea" id="RHEA:16001"/>
        <dbReference type="ChEBI" id="CHEBI:15377"/>
        <dbReference type="ChEBI" id="CHEBI:15378"/>
        <dbReference type="ChEBI" id="CHEBI:58053"/>
        <dbReference type="ChEBI" id="CHEBI:59338"/>
        <dbReference type="ChEBI" id="CHEBI:144842"/>
    </reaction>
    <physiologicalReaction direction="left-to-right" evidence="7">
        <dbReference type="Rhea" id="RHEA:16002"/>
    </physiologicalReaction>
</comment>
<keyword evidence="4" id="KW-0378">Hydrolase</keyword>
<dbReference type="GO" id="GO:0009117">
    <property type="term" value="P:nucleotide metabolic process"/>
    <property type="evidence" value="ECO:0007669"/>
    <property type="project" value="UniProtKB-KW"/>
</dbReference>
<dbReference type="Gene3D" id="3.20.20.140">
    <property type="entry name" value="Metal-dependent hydrolases"/>
    <property type="match status" value="1"/>
</dbReference>
<evidence type="ECO:0000256" key="5">
    <source>
        <dbReference type="ARBA" id="ARBA00022833"/>
    </source>
</evidence>
<dbReference type="Pfam" id="PF00962">
    <property type="entry name" value="A_deaminase"/>
    <property type="match status" value="1"/>
</dbReference>
<dbReference type="InterPro" id="IPR032466">
    <property type="entry name" value="Metal_Hydrolase"/>
</dbReference>
<evidence type="ECO:0000313" key="9">
    <source>
        <dbReference type="EMBL" id="KAJ3697097.1"/>
    </source>
</evidence>
<gene>
    <name evidence="9" type="ORF">LUZ61_000802</name>
</gene>
<organism evidence="9 10">
    <name type="scientific">Rhynchospora tenuis</name>
    <dbReference type="NCBI Taxonomy" id="198213"/>
    <lineage>
        <taxon>Eukaryota</taxon>
        <taxon>Viridiplantae</taxon>
        <taxon>Streptophyta</taxon>
        <taxon>Embryophyta</taxon>
        <taxon>Tracheophyta</taxon>
        <taxon>Spermatophyta</taxon>
        <taxon>Magnoliopsida</taxon>
        <taxon>Liliopsida</taxon>
        <taxon>Poales</taxon>
        <taxon>Cyperaceae</taxon>
        <taxon>Cyperoideae</taxon>
        <taxon>Rhynchosporeae</taxon>
        <taxon>Rhynchospora</taxon>
    </lineage>
</organism>
<dbReference type="Proteomes" id="UP001210211">
    <property type="component" value="Unassembled WGS sequence"/>
</dbReference>
<dbReference type="InterPro" id="IPR001365">
    <property type="entry name" value="A_deaminase_dom"/>
</dbReference>
<sequence length="368" mass="41411">MSARGTETMEVNHAELRQWCHELPKVELHAHLNGSIRDSTLLELVKHHGDNGVLISKDVEQMILEKGTSLGKCFELFAVYHVLATDHETVKRITKEAVEDFAADNCIYLELRTTPKKNEAKGMTKRSYMDAVIDGLKAVDTVDVDLCGCELTNKKNGDRRRKKIFVRLLLSINRNEETSAATETVNLAMEMKDMGVVGIDLSGDPTVGQWDTVLPALEHARKLGLPVTLHCGEVRNSKEIQAMLDFNPQRLGHVCLLAEEDWERLKSLIIPVEICLTSNIMTQTIPLIEYHHFADLYKSKHPLSLCTDDTGLFSTTLSNEYYKAAVSFGLGKEEMFKLAQEAVNFAFANEDVKKHLAQVYEEVKARIL</sequence>
<evidence type="ECO:0000256" key="2">
    <source>
        <dbReference type="ARBA" id="ARBA00006676"/>
    </source>
</evidence>
<evidence type="ECO:0000256" key="4">
    <source>
        <dbReference type="ARBA" id="ARBA00022801"/>
    </source>
</evidence>
<proteinExistence type="inferred from homology"/>
<evidence type="ECO:0000259" key="8">
    <source>
        <dbReference type="Pfam" id="PF00962"/>
    </source>
</evidence>
<keyword evidence="3" id="KW-0479">Metal-binding</keyword>
<dbReference type="GO" id="GO:0006154">
    <property type="term" value="P:adenosine catabolic process"/>
    <property type="evidence" value="ECO:0007669"/>
    <property type="project" value="TreeGrafter"/>
</dbReference>
<keyword evidence="5" id="KW-0862">Zinc</keyword>
<feature type="domain" description="Adenosine deaminase" evidence="8">
    <location>
        <begin position="24"/>
        <end position="358"/>
    </location>
</feature>